<dbReference type="EMBL" id="GEDG01025473">
    <property type="protein sequence ID" value="JAP15223.1"/>
    <property type="molecule type" value="Transcribed_RNA"/>
</dbReference>
<proteinExistence type="predicted"/>
<protein>
    <submittedName>
        <fullName evidence="1">Putative ovule protein</fullName>
    </submittedName>
</protein>
<name>A0A0V0H5B2_SOLCH</name>
<dbReference type="AlphaFoldDB" id="A0A0V0H5B2"/>
<accession>A0A0V0H5B2</accession>
<feature type="non-terminal residue" evidence="1">
    <location>
        <position position="77"/>
    </location>
</feature>
<organism evidence="1">
    <name type="scientific">Solanum chacoense</name>
    <name type="common">Chaco potato</name>
    <dbReference type="NCBI Taxonomy" id="4108"/>
    <lineage>
        <taxon>Eukaryota</taxon>
        <taxon>Viridiplantae</taxon>
        <taxon>Streptophyta</taxon>
        <taxon>Embryophyta</taxon>
        <taxon>Tracheophyta</taxon>
        <taxon>Spermatophyta</taxon>
        <taxon>Magnoliopsida</taxon>
        <taxon>eudicotyledons</taxon>
        <taxon>Gunneridae</taxon>
        <taxon>Pentapetalae</taxon>
        <taxon>asterids</taxon>
        <taxon>lamiids</taxon>
        <taxon>Solanales</taxon>
        <taxon>Solanaceae</taxon>
        <taxon>Solanoideae</taxon>
        <taxon>Solaneae</taxon>
        <taxon>Solanum</taxon>
    </lineage>
</organism>
<evidence type="ECO:0000313" key="1">
    <source>
        <dbReference type="EMBL" id="JAP15223.1"/>
    </source>
</evidence>
<reference evidence="1" key="1">
    <citation type="submission" date="2015-12" db="EMBL/GenBank/DDBJ databases">
        <title>Gene expression during late stages of embryo sac development: a critical building block for successful pollen-pistil interactions.</title>
        <authorList>
            <person name="Liu Y."/>
            <person name="Joly V."/>
            <person name="Sabar M."/>
            <person name="Matton D.P."/>
        </authorList>
    </citation>
    <scope>NUCLEOTIDE SEQUENCE</scope>
</reference>
<sequence>MGIVRRKNKHLIEIALTLLIQSHVPLRVWDAILTSSYLVNDCLPQLSRIKCHILFSSSSYLCSLFHHVSAVARAVKT</sequence>